<gene>
    <name evidence="2" type="ORF">LEP1GSC008_3434</name>
</gene>
<dbReference type="PATRIC" id="fig|1240687.3.peg.4445"/>
<comment type="caution">
    <text evidence="2">The sequence shown here is derived from an EMBL/GenBank/DDBJ whole genome shotgun (WGS) entry which is preliminary data.</text>
</comment>
<sequence>MTDKKMVLEAKRLILREWESKDLEPFYRMSSDLVVMEYYPALLTKGDSERFVANMKIHFEEFGYGL</sequence>
<reference evidence="2 3" key="1">
    <citation type="submission" date="2013-01" db="EMBL/GenBank/DDBJ databases">
        <authorList>
            <person name="Harkins D.M."/>
            <person name="Durkin A.S."/>
            <person name="Brinkac L.M."/>
            <person name="Haft D.H."/>
            <person name="Selengut J.D."/>
            <person name="Sanka R."/>
            <person name="DePew J."/>
            <person name="Purushe J."/>
            <person name="Galloway R.L."/>
            <person name="Vinetz J.M."/>
            <person name="Sutton G.G."/>
            <person name="Nierman W.C."/>
            <person name="Fouts D.E."/>
        </authorList>
    </citation>
    <scope>NUCLEOTIDE SEQUENCE [LARGE SCALE GENOMIC DNA]</scope>
    <source>
        <strain evidence="2 3">Nikolaevo</strain>
    </source>
</reference>
<dbReference type="SUPFAM" id="SSF55729">
    <property type="entry name" value="Acyl-CoA N-acyltransferases (Nat)"/>
    <property type="match status" value="1"/>
</dbReference>
<organism evidence="2 3">
    <name type="scientific">Leptospira kirschneri serovar Bulgarica str. Nikolaevo</name>
    <dbReference type="NCBI Taxonomy" id="1240687"/>
    <lineage>
        <taxon>Bacteria</taxon>
        <taxon>Pseudomonadati</taxon>
        <taxon>Spirochaetota</taxon>
        <taxon>Spirochaetia</taxon>
        <taxon>Leptospirales</taxon>
        <taxon>Leptospiraceae</taxon>
        <taxon>Leptospira</taxon>
    </lineage>
</organism>
<dbReference type="InterPro" id="IPR016181">
    <property type="entry name" value="Acyl_CoA_acyltransferase"/>
</dbReference>
<evidence type="ECO:0000313" key="2">
    <source>
        <dbReference type="EMBL" id="EMK20602.1"/>
    </source>
</evidence>
<accession>M6F0K9</accession>
<dbReference type="InterPro" id="IPR000182">
    <property type="entry name" value="GNAT_dom"/>
</dbReference>
<dbReference type="Pfam" id="PF13302">
    <property type="entry name" value="Acetyltransf_3"/>
    <property type="match status" value="1"/>
</dbReference>
<feature type="domain" description="N-acetyltransferase" evidence="1">
    <location>
        <begin position="12"/>
        <end position="59"/>
    </location>
</feature>
<dbReference type="AlphaFoldDB" id="M6F0K9"/>
<evidence type="ECO:0000259" key="1">
    <source>
        <dbReference type="Pfam" id="PF13302"/>
    </source>
</evidence>
<dbReference type="GO" id="GO:0016747">
    <property type="term" value="F:acyltransferase activity, transferring groups other than amino-acyl groups"/>
    <property type="evidence" value="ECO:0007669"/>
    <property type="project" value="InterPro"/>
</dbReference>
<dbReference type="EMBL" id="ANCE01000208">
    <property type="protein sequence ID" value="EMK20602.1"/>
    <property type="molecule type" value="Genomic_DNA"/>
</dbReference>
<dbReference type="Gene3D" id="3.40.630.30">
    <property type="match status" value="1"/>
</dbReference>
<protein>
    <recommendedName>
        <fullName evidence="1">N-acetyltransferase domain-containing protein</fullName>
    </recommendedName>
</protein>
<evidence type="ECO:0000313" key="3">
    <source>
        <dbReference type="Proteomes" id="UP000011980"/>
    </source>
</evidence>
<name>M6F0K9_9LEPT</name>
<dbReference type="Proteomes" id="UP000011980">
    <property type="component" value="Unassembled WGS sequence"/>
</dbReference>
<proteinExistence type="predicted"/>